<dbReference type="OrthoDB" id="9991913at2759"/>
<evidence type="ECO:0000313" key="7">
    <source>
        <dbReference type="Proteomes" id="UP000324585"/>
    </source>
</evidence>
<dbReference type="CDD" id="cd05301">
    <property type="entry name" value="GDH"/>
    <property type="match status" value="1"/>
</dbReference>
<evidence type="ECO:0000259" key="5">
    <source>
        <dbReference type="Pfam" id="PF02826"/>
    </source>
</evidence>
<dbReference type="InterPro" id="IPR006140">
    <property type="entry name" value="D-isomer_DH_NAD-bd"/>
</dbReference>
<feature type="domain" description="D-isomer specific 2-hydroxyacid dehydrogenase catalytic" evidence="4">
    <location>
        <begin position="109"/>
        <end position="437"/>
    </location>
</feature>
<dbReference type="EMBL" id="VRMN01000001">
    <property type="protein sequence ID" value="KAA8498258.1"/>
    <property type="molecule type" value="Genomic_DNA"/>
</dbReference>
<evidence type="ECO:0000259" key="4">
    <source>
        <dbReference type="Pfam" id="PF00389"/>
    </source>
</evidence>
<dbReference type="PROSITE" id="PS00671">
    <property type="entry name" value="D_2_HYDROXYACID_DH_3"/>
    <property type="match status" value="1"/>
</dbReference>
<dbReference type="Gene3D" id="3.40.50.720">
    <property type="entry name" value="NAD(P)-binding Rossmann-like Domain"/>
    <property type="match status" value="2"/>
</dbReference>
<reference evidence="7" key="1">
    <citation type="journal article" date="2019" name="Nat. Commun.">
        <title>Expansion of phycobilisome linker gene families in mesophilic red algae.</title>
        <authorList>
            <person name="Lee J."/>
            <person name="Kim D."/>
            <person name="Bhattacharya D."/>
            <person name="Yoon H.S."/>
        </authorList>
    </citation>
    <scope>NUCLEOTIDE SEQUENCE [LARGE SCALE GENOMIC DNA]</scope>
    <source>
        <strain evidence="7">CCMP 1328</strain>
    </source>
</reference>
<dbReference type="OMA" id="CENAVIV"/>
<dbReference type="PANTHER" id="PTHR10996:SF257">
    <property type="entry name" value="GLYOXYLATE REDUCTASE 1"/>
    <property type="match status" value="1"/>
</dbReference>
<accession>A0A5J4Z4W5</accession>
<evidence type="ECO:0000256" key="3">
    <source>
        <dbReference type="RuleBase" id="RU003719"/>
    </source>
</evidence>
<evidence type="ECO:0000256" key="2">
    <source>
        <dbReference type="ARBA" id="ARBA00023002"/>
    </source>
</evidence>
<dbReference type="Pfam" id="PF00389">
    <property type="entry name" value="2-Hacid_dh"/>
    <property type="match status" value="1"/>
</dbReference>
<dbReference type="GO" id="GO:0008465">
    <property type="term" value="F:hydroxypyruvate reductase (NADH) activity"/>
    <property type="evidence" value="ECO:0007669"/>
    <property type="project" value="TreeGrafter"/>
</dbReference>
<dbReference type="Pfam" id="PF02826">
    <property type="entry name" value="2-Hacid_dh_C"/>
    <property type="match status" value="1"/>
</dbReference>
<dbReference type="GO" id="GO:0030267">
    <property type="term" value="F:glyoxylate reductase (NADPH) activity"/>
    <property type="evidence" value="ECO:0007669"/>
    <property type="project" value="TreeGrafter"/>
</dbReference>
<organism evidence="6 7">
    <name type="scientific">Porphyridium purpureum</name>
    <name type="common">Red alga</name>
    <name type="synonym">Porphyridium cruentum</name>
    <dbReference type="NCBI Taxonomy" id="35688"/>
    <lineage>
        <taxon>Eukaryota</taxon>
        <taxon>Rhodophyta</taxon>
        <taxon>Bangiophyceae</taxon>
        <taxon>Porphyridiales</taxon>
        <taxon>Porphyridiaceae</taxon>
        <taxon>Porphyridium</taxon>
    </lineage>
</organism>
<dbReference type="InterPro" id="IPR036291">
    <property type="entry name" value="NAD(P)-bd_dom_sf"/>
</dbReference>
<dbReference type="PANTHER" id="PTHR10996">
    <property type="entry name" value="2-HYDROXYACID DEHYDROGENASE-RELATED"/>
    <property type="match status" value="1"/>
</dbReference>
<dbReference type="Proteomes" id="UP000324585">
    <property type="component" value="Unassembled WGS sequence"/>
</dbReference>
<dbReference type="PROSITE" id="PS00065">
    <property type="entry name" value="D_2_HYDROXYACID_DH_1"/>
    <property type="match status" value="1"/>
</dbReference>
<comment type="caution">
    <text evidence="6">The sequence shown here is derived from an EMBL/GenBank/DDBJ whole genome shotgun (WGS) entry which is preliminary data.</text>
</comment>
<keyword evidence="2 3" id="KW-0560">Oxidoreductase</keyword>
<dbReference type="InterPro" id="IPR050223">
    <property type="entry name" value="D-isomer_2-hydroxyacid_DH"/>
</dbReference>
<dbReference type="InterPro" id="IPR029752">
    <property type="entry name" value="D-isomer_DH_CS1"/>
</dbReference>
<dbReference type="InterPro" id="IPR006139">
    <property type="entry name" value="D-isomer_2_OHA_DH_cat_dom"/>
</dbReference>
<comment type="similarity">
    <text evidence="1 3">Belongs to the D-isomer specific 2-hydroxyacid dehydrogenase family.</text>
</comment>
<dbReference type="SUPFAM" id="SSF52283">
    <property type="entry name" value="Formate/glycerate dehydrogenase catalytic domain-like"/>
    <property type="match status" value="1"/>
</dbReference>
<protein>
    <submittedName>
        <fullName evidence="6">Glycerate dehydrogenase</fullName>
    </submittedName>
</protein>
<dbReference type="SUPFAM" id="SSF51735">
    <property type="entry name" value="NAD(P)-binding Rossmann-fold domains"/>
    <property type="match status" value="1"/>
</dbReference>
<dbReference type="GO" id="GO:0051287">
    <property type="term" value="F:NAD binding"/>
    <property type="evidence" value="ECO:0007669"/>
    <property type="project" value="InterPro"/>
</dbReference>
<dbReference type="AlphaFoldDB" id="A0A5J4Z4W5"/>
<dbReference type="InterPro" id="IPR029753">
    <property type="entry name" value="D-isomer_DH_CS"/>
</dbReference>
<evidence type="ECO:0000313" key="6">
    <source>
        <dbReference type="EMBL" id="KAA8498258.1"/>
    </source>
</evidence>
<name>A0A5J4Z4W5_PORPP</name>
<feature type="domain" description="D-isomer specific 2-hydroxyacid dehydrogenase NAD-binding" evidence="5">
    <location>
        <begin position="217"/>
        <end position="410"/>
    </location>
</feature>
<evidence type="ECO:0000256" key="1">
    <source>
        <dbReference type="ARBA" id="ARBA00005854"/>
    </source>
</evidence>
<sequence>MSLSPSLFRFAGCDSARLGFSCLVAPCRIRVERMERGHAIHGSGTTQVSAMECGSMSLSRGWVSTLDGSASASAGSAVELCASASSNTVSLGGLQWDVYNPSGKYRVVVTKKLVGDLWLDVLTSRDFRVEVCQSELTLSQQQIMAAMGSRCDGVIGQLTEKWDDTLFVALKRAGGKAYSNVAVGFDNVDVDAATRHGIAMGNTPGVLTEATAEMAVSLVYACARRVVEADAYLRAGKWKNWLPTLFIGKLLSRKTVGIVGAGRIGSTVGLMLVRGAMMDLVYYDKYQNKQFEAKLDSFARALAEHGEEPIRWRRVDSVEDVLRAADVVSLHPNLDKTTFHLMNAERLKMMKPDAILINCARGPVVDETALVEHCRATPTFYAGLDVFEDEPQLKPGLDQLENVVIVPHIASATVWTRAGMSTLAACNVSSVVLGQPTLASLDILPHVNAPGATQVPPTAPAIVNAKALGLPAAAAPKM</sequence>
<keyword evidence="7" id="KW-1185">Reference proteome</keyword>
<proteinExistence type="inferred from homology"/>
<gene>
    <name evidence="6" type="ORF">FVE85_5843</name>
</gene>
<dbReference type="GO" id="GO:0005829">
    <property type="term" value="C:cytosol"/>
    <property type="evidence" value="ECO:0007669"/>
    <property type="project" value="TreeGrafter"/>
</dbReference>